<dbReference type="EMBL" id="PKSM01000373">
    <property type="protein sequence ID" value="POV96361.1"/>
    <property type="molecule type" value="Genomic_DNA"/>
</dbReference>
<evidence type="ECO:0000313" key="2">
    <source>
        <dbReference type="Proteomes" id="UP000238274"/>
    </source>
</evidence>
<dbReference type="VEuPathDB" id="FungiDB:PSHT_15182"/>
<comment type="caution">
    <text evidence="1">The sequence shown here is derived from an EMBL/GenBank/DDBJ whole genome shotgun (WGS) entry which is preliminary data.</text>
</comment>
<reference evidence="2" key="3">
    <citation type="journal article" date="2018" name="Mol. Plant Microbe Interact.">
        <title>Genome sequence resources for the wheat stripe rust pathogen (Puccinia striiformis f. sp. tritici) and the barley stripe rust pathogen (Puccinia striiformis f. sp. hordei).</title>
        <authorList>
            <person name="Xia C."/>
            <person name="Wang M."/>
            <person name="Yin C."/>
            <person name="Cornejo O.E."/>
            <person name="Hulbert S.H."/>
            <person name="Chen X."/>
        </authorList>
    </citation>
    <scope>NUCLEOTIDE SEQUENCE [LARGE SCALE GENOMIC DNA]</scope>
    <source>
        <strain evidence="2">93TX-2</strain>
    </source>
</reference>
<reference evidence="1 2" key="1">
    <citation type="submission" date="2017-12" db="EMBL/GenBank/DDBJ databases">
        <title>Gene loss provides genomic basis for host adaptation in cereal stripe rust fungi.</title>
        <authorList>
            <person name="Xia C."/>
        </authorList>
    </citation>
    <scope>NUCLEOTIDE SEQUENCE [LARGE SCALE GENOMIC DNA]</scope>
    <source>
        <strain evidence="1 2">93TX-2</strain>
    </source>
</reference>
<proteinExistence type="predicted"/>
<accession>A0A2S4UGN2</accession>
<dbReference type="Proteomes" id="UP000238274">
    <property type="component" value="Unassembled WGS sequence"/>
</dbReference>
<protein>
    <submittedName>
        <fullName evidence="1">Uncharacterized protein</fullName>
    </submittedName>
</protein>
<organism evidence="1 2">
    <name type="scientific">Puccinia striiformis</name>
    <dbReference type="NCBI Taxonomy" id="27350"/>
    <lineage>
        <taxon>Eukaryota</taxon>
        <taxon>Fungi</taxon>
        <taxon>Dikarya</taxon>
        <taxon>Basidiomycota</taxon>
        <taxon>Pucciniomycotina</taxon>
        <taxon>Pucciniomycetes</taxon>
        <taxon>Pucciniales</taxon>
        <taxon>Pucciniaceae</taxon>
        <taxon>Puccinia</taxon>
    </lineage>
</organism>
<gene>
    <name evidence="1" type="ORF">PSHT_15182</name>
</gene>
<sequence length="90" mass="10322">MCQPAMATMRKVIGVLLQVLRVKVGISRLRVDQMAPRKKRDLLRLFTLMRLKSSYQQSLVVAVAVCSLRAAQCAQPRCYRRAYQKAWPSI</sequence>
<keyword evidence="2" id="KW-1185">Reference proteome</keyword>
<reference evidence="2" key="2">
    <citation type="journal article" date="2018" name="BMC Genomics">
        <title>Genomic insights into host adaptation between the wheat stripe rust pathogen (Puccinia striiformis f. sp. tritici) and the barley stripe rust pathogen (Puccinia striiformis f. sp. hordei).</title>
        <authorList>
            <person name="Xia C."/>
            <person name="Wang M."/>
            <person name="Yin C."/>
            <person name="Cornejo O.E."/>
            <person name="Hulbert S.H."/>
            <person name="Chen X."/>
        </authorList>
    </citation>
    <scope>NUCLEOTIDE SEQUENCE [LARGE SCALE GENOMIC DNA]</scope>
    <source>
        <strain evidence="2">93TX-2</strain>
    </source>
</reference>
<name>A0A2S4UGN2_9BASI</name>
<evidence type="ECO:0000313" key="1">
    <source>
        <dbReference type="EMBL" id="POV96361.1"/>
    </source>
</evidence>
<dbReference type="AlphaFoldDB" id="A0A2S4UGN2"/>